<dbReference type="AlphaFoldDB" id="A0A7J9NFL3"/>
<dbReference type="PANTHER" id="PTHR42200:SF1">
    <property type="entry name" value="FLAGELLA-RELATED PROTEIN G-RELATED"/>
    <property type="match status" value="1"/>
</dbReference>
<feature type="transmembrane region" description="Helical" evidence="1">
    <location>
        <begin position="6"/>
        <end position="27"/>
    </location>
</feature>
<evidence type="ECO:0000256" key="1">
    <source>
        <dbReference type="SAM" id="Phobius"/>
    </source>
</evidence>
<dbReference type="EMBL" id="JACDUM010000001">
    <property type="protein sequence ID" value="MBA2859261.1"/>
    <property type="molecule type" value="Genomic_DNA"/>
</dbReference>
<protein>
    <submittedName>
        <fullName evidence="2">Flagellar protein FlaG</fullName>
    </submittedName>
</protein>
<dbReference type="RefSeq" id="WP_181487153.1">
    <property type="nucleotide sequence ID" value="NZ_JACDUI010000001.1"/>
</dbReference>
<dbReference type="EMBL" id="JACDUI010000001">
    <property type="protein sequence ID" value="MBA2839544.1"/>
    <property type="molecule type" value="Genomic_DNA"/>
</dbReference>
<keyword evidence="2" id="KW-0969">Cilium</keyword>
<keyword evidence="2" id="KW-0966">Cell projection</keyword>
<sequence>MASNVFSEVIIFVSVLIITAAVAGILATSTHKISLGISSKGDTLSTQLSQDFEIINDPGNIPRDSINGISTIYIKNTGKTQISIQSDMLTAIIDGELRDISDTSIINGAGNVLSPAEVGKIEIDYNETGFHKIKIVSEQGVSRTITGDVN</sequence>
<evidence type="ECO:0000313" key="3">
    <source>
        <dbReference type="EMBL" id="MBA2859261.1"/>
    </source>
</evidence>
<evidence type="ECO:0000313" key="5">
    <source>
        <dbReference type="Proteomes" id="UP000568063"/>
    </source>
</evidence>
<accession>A0A7J9NFL3</accession>
<gene>
    <name evidence="2" type="ORF">HNP87_000056</name>
    <name evidence="3" type="ORF">HNP91_000056</name>
</gene>
<evidence type="ECO:0000313" key="4">
    <source>
        <dbReference type="Proteomes" id="UP000563838"/>
    </source>
</evidence>
<evidence type="ECO:0000313" key="2">
    <source>
        <dbReference type="EMBL" id="MBA2839544.1"/>
    </source>
</evidence>
<dbReference type="Pfam" id="PF01917">
    <property type="entry name" value="Flagellin_arch-type"/>
    <property type="match status" value="1"/>
</dbReference>
<name>A0A7J9NFL3_METMI</name>
<organism evidence="2 4">
    <name type="scientific">Methanococcus maripaludis</name>
    <name type="common">Methanococcus deltae</name>
    <dbReference type="NCBI Taxonomy" id="39152"/>
    <lineage>
        <taxon>Archaea</taxon>
        <taxon>Methanobacteriati</taxon>
        <taxon>Methanobacteriota</taxon>
        <taxon>Methanomada group</taxon>
        <taxon>Methanococci</taxon>
        <taxon>Methanococcales</taxon>
        <taxon>Methanococcaceae</taxon>
        <taxon>Methanococcus</taxon>
    </lineage>
</organism>
<keyword evidence="1" id="KW-0812">Transmembrane</keyword>
<dbReference type="InterPro" id="IPR002774">
    <property type="entry name" value="Flagellin_arc-type"/>
</dbReference>
<comment type="caution">
    <text evidence="2">The sequence shown here is derived from an EMBL/GenBank/DDBJ whole genome shotgun (WGS) entry which is preliminary data.</text>
</comment>
<keyword evidence="1" id="KW-1133">Transmembrane helix</keyword>
<keyword evidence="2" id="KW-0282">Flagellum</keyword>
<dbReference type="Proteomes" id="UP000568063">
    <property type="component" value="Unassembled WGS sequence"/>
</dbReference>
<reference evidence="4 5" key="1">
    <citation type="submission" date="2020-07" db="EMBL/GenBank/DDBJ databases">
        <title>Genomic Encyclopedia of Type Strains, Phase IV (KMG-V): Genome sequencing to study the core and pangenomes of soil and plant-associated prokaryotes.</title>
        <authorList>
            <person name="Whitman W."/>
        </authorList>
    </citation>
    <scope>NUCLEOTIDE SEQUENCE [LARGE SCALE GENOMIC DNA]</scope>
    <source>
        <strain evidence="2 4">A4</strain>
        <strain evidence="3 5">C9</strain>
    </source>
</reference>
<dbReference type="Proteomes" id="UP000563838">
    <property type="component" value="Unassembled WGS sequence"/>
</dbReference>
<proteinExistence type="predicted"/>
<dbReference type="GO" id="GO:0097588">
    <property type="term" value="P:archaeal or bacterial-type flagellum-dependent cell motility"/>
    <property type="evidence" value="ECO:0007669"/>
    <property type="project" value="InterPro"/>
</dbReference>
<dbReference type="GO" id="GO:0005198">
    <property type="term" value="F:structural molecule activity"/>
    <property type="evidence" value="ECO:0007669"/>
    <property type="project" value="InterPro"/>
</dbReference>
<dbReference type="PANTHER" id="PTHR42200">
    <property type="entry name" value="ARCHAEAL FLAGELLA-RELATED PROTEIN F-RELATED"/>
    <property type="match status" value="1"/>
</dbReference>
<keyword evidence="1" id="KW-0472">Membrane</keyword>